<reference evidence="2" key="1">
    <citation type="journal article" date="2019" name="Int. J. Syst. Evol. Microbiol.">
        <title>The Global Catalogue of Microorganisms (GCM) 10K type strain sequencing project: providing services to taxonomists for standard genome sequencing and annotation.</title>
        <authorList>
            <consortium name="The Broad Institute Genomics Platform"/>
            <consortium name="The Broad Institute Genome Sequencing Center for Infectious Disease"/>
            <person name="Wu L."/>
            <person name="Ma J."/>
        </authorList>
    </citation>
    <scope>NUCLEOTIDE SEQUENCE [LARGE SCALE GENOMIC DNA]</scope>
    <source>
        <strain evidence="2">JCM 17926</strain>
    </source>
</reference>
<dbReference type="NCBIfam" id="TIGR04183">
    <property type="entry name" value="Por_Secre_tail"/>
    <property type="match status" value="1"/>
</dbReference>
<evidence type="ECO:0000313" key="2">
    <source>
        <dbReference type="Proteomes" id="UP001500552"/>
    </source>
</evidence>
<dbReference type="InterPro" id="IPR026444">
    <property type="entry name" value="Secre_tail"/>
</dbReference>
<dbReference type="Proteomes" id="UP001500552">
    <property type="component" value="Unassembled WGS sequence"/>
</dbReference>
<dbReference type="Gene3D" id="2.60.40.10">
    <property type="entry name" value="Immunoglobulins"/>
    <property type="match status" value="1"/>
</dbReference>
<comment type="caution">
    <text evidence="1">The sequence shown here is derived from an EMBL/GenBank/DDBJ whole genome shotgun (WGS) entry which is preliminary data.</text>
</comment>
<keyword evidence="2" id="KW-1185">Reference proteome</keyword>
<protein>
    <recommendedName>
        <fullName evidence="3">Por secretion system C-terminal sorting domain-containing protein</fullName>
    </recommendedName>
</protein>
<dbReference type="EMBL" id="BAABHC010000006">
    <property type="protein sequence ID" value="GAA4430418.1"/>
    <property type="molecule type" value="Genomic_DNA"/>
</dbReference>
<sequence length="471" mass="50507">MILGGSGVKTPAAGLSIRGNLNIKSGSTFNAGSFTHTVSGNWTNAGTFTGSTSTVVMNGAVNADGSSKTISTVSTSSVTNAFNNLTISNGSKKLLSNVYVKGILDLDNISTTENKLLTDAYRVDFSTTGSLARSETATQYIVGKVAADRTISNGSTGTSVAELFGNIGIRFTTSSTAPNVPITVVRITGENEQFEGKQSASRLFDITAGTLAEIPNLVVELSFLQHELVESIEKYAVYRKDIKGDWFLRESAPYTNDNATLSYRYSLSNVSELGRYTIAAPPTILPVELAWFKAQRQGQGVLLSWETASEKENKGFNVQVSTDGKRFSDLAFVESKVVNSAVKQRYSYTDNSTLASGTRYYRLAQVDLDGTTTYSNIKAVSLEAGPVAVKAYPNPFAEGQQVAVQLAPGTDRQVSLVLTNAMGQVVMQQQAQVEEGYFNLAVDVTAAKATGMYFLSVVDGGSKHTFRLIKR</sequence>
<evidence type="ECO:0008006" key="3">
    <source>
        <dbReference type="Google" id="ProtNLM"/>
    </source>
</evidence>
<accession>A0ABP8LJU1</accession>
<gene>
    <name evidence="1" type="ORF">GCM10023188_17030</name>
</gene>
<proteinExistence type="predicted"/>
<organism evidence="1 2">
    <name type="scientific">Pontibacter saemangeumensis</name>
    <dbReference type="NCBI Taxonomy" id="1084525"/>
    <lineage>
        <taxon>Bacteria</taxon>
        <taxon>Pseudomonadati</taxon>
        <taxon>Bacteroidota</taxon>
        <taxon>Cytophagia</taxon>
        <taxon>Cytophagales</taxon>
        <taxon>Hymenobacteraceae</taxon>
        <taxon>Pontibacter</taxon>
    </lineage>
</organism>
<name>A0ABP8LJU1_9BACT</name>
<evidence type="ECO:0000313" key="1">
    <source>
        <dbReference type="EMBL" id="GAA4430418.1"/>
    </source>
</evidence>
<dbReference type="InterPro" id="IPR013783">
    <property type="entry name" value="Ig-like_fold"/>
</dbReference>